<evidence type="ECO:0000256" key="4">
    <source>
        <dbReference type="ARBA" id="ARBA00022454"/>
    </source>
</evidence>
<dbReference type="GO" id="GO:0034080">
    <property type="term" value="P:CENP-A containing chromatin assembly"/>
    <property type="evidence" value="ECO:0007669"/>
    <property type="project" value="TreeGrafter"/>
</dbReference>
<dbReference type="AlphaFoldDB" id="A0A7T8H1R1"/>
<dbReference type="InterPro" id="IPR012485">
    <property type="entry name" value="CENP-I"/>
</dbReference>
<evidence type="ECO:0000313" key="8">
    <source>
        <dbReference type="EMBL" id="QQP41752.1"/>
    </source>
</evidence>
<reference evidence="9" key="1">
    <citation type="submission" date="2021-01" db="EMBL/GenBank/DDBJ databases">
        <title>Caligus Genome Assembly.</title>
        <authorList>
            <person name="Gallardo-Escarate C."/>
        </authorList>
    </citation>
    <scope>NUCLEOTIDE SEQUENCE [LARGE SCALE GENOMIC DNA]</scope>
</reference>
<evidence type="ECO:0000256" key="7">
    <source>
        <dbReference type="SAM" id="MobiDB-lite"/>
    </source>
</evidence>
<evidence type="ECO:0000256" key="2">
    <source>
        <dbReference type="ARBA" id="ARBA00004584"/>
    </source>
</evidence>
<dbReference type="Pfam" id="PF07778">
    <property type="entry name" value="CENP-I"/>
    <property type="match status" value="1"/>
</dbReference>
<keyword evidence="6" id="KW-0137">Centromere</keyword>
<evidence type="ECO:0000256" key="5">
    <source>
        <dbReference type="ARBA" id="ARBA00023242"/>
    </source>
</evidence>
<protein>
    <submittedName>
        <fullName evidence="8">Centromere protein I</fullName>
    </submittedName>
</protein>
<dbReference type="GO" id="GO:0005634">
    <property type="term" value="C:nucleus"/>
    <property type="evidence" value="ECO:0007669"/>
    <property type="project" value="UniProtKB-SubCell"/>
</dbReference>
<comment type="similarity">
    <text evidence="3">Belongs to the CENP-I/CTF3 family.</text>
</comment>
<dbReference type="EMBL" id="CP045900">
    <property type="protein sequence ID" value="QQP41752.1"/>
    <property type="molecule type" value="Genomic_DNA"/>
</dbReference>
<name>A0A7T8H1R1_CALRO</name>
<keyword evidence="4" id="KW-0158">Chromosome</keyword>
<keyword evidence="9" id="KW-1185">Reference proteome</keyword>
<keyword evidence="5" id="KW-0539">Nucleus</keyword>
<feature type="compositionally biased region" description="Low complexity" evidence="7">
    <location>
        <begin position="759"/>
        <end position="769"/>
    </location>
</feature>
<evidence type="ECO:0000256" key="6">
    <source>
        <dbReference type="ARBA" id="ARBA00023328"/>
    </source>
</evidence>
<dbReference type="OrthoDB" id="8112849at2759"/>
<comment type="subcellular location">
    <subcellularLocation>
        <location evidence="2">Chromosome</location>
        <location evidence="2">Centromere</location>
    </subcellularLocation>
    <subcellularLocation>
        <location evidence="1">Nucleus</location>
    </subcellularLocation>
</comment>
<evidence type="ECO:0000256" key="1">
    <source>
        <dbReference type="ARBA" id="ARBA00004123"/>
    </source>
</evidence>
<proteinExistence type="inferred from homology"/>
<evidence type="ECO:0000313" key="9">
    <source>
        <dbReference type="Proteomes" id="UP000595437"/>
    </source>
</evidence>
<dbReference type="PANTHER" id="PTHR48208:SF2">
    <property type="entry name" value="CENTROMERE PROTEIN I"/>
    <property type="match status" value="1"/>
</dbReference>
<dbReference type="GO" id="GO:0000070">
    <property type="term" value="P:mitotic sister chromatid segregation"/>
    <property type="evidence" value="ECO:0007669"/>
    <property type="project" value="TreeGrafter"/>
</dbReference>
<feature type="compositionally biased region" description="Basic residues" evidence="7">
    <location>
        <begin position="770"/>
        <end position="780"/>
    </location>
</feature>
<evidence type="ECO:0000256" key="3">
    <source>
        <dbReference type="ARBA" id="ARBA00005470"/>
    </source>
</evidence>
<dbReference type="PANTHER" id="PTHR48208">
    <property type="entry name" value="CENTROMERE PROTEIN I"/>
    <property type="match status" value="1"/>
</dbReference>
<sequence length="780" mass="90016">MPSVKSEVLESVLRYIERSHLSSLLSLLIPSEAVSKEASRDLLLWCLSIHQESVYALVFRWIICKGVQGSPLTLFNSLSHDIVSFLSGLLNYSLLPLDGISPLYELLLRRLPTLSAVSGPYLLKILLRVTLARDVTPWRIHFMKIKSFSPYVRELLDHYWSLRPRSFDSASLELLGSAYVKVNWLYYQSKESAEMETRFAAVWKTARKDYPYSLLSEDAIFEMPSLHVYEPLRHPSEHVSFMKSKSALMNCFTMKDVYAQVPHIGLPDRALLILDSPQLYVLLLGDKESPLLIERLSLTLHETLVRDFMAHAEVHSREAEGRCQRNRALLRKIYRLQYFFQESLPVVNKFLAEYISSSWDGQSYFTEILKLLSLVQITDFHELFDCILQPLHSHLVESFSLCKKLYLMGVIKKLIVFWITYEVPRIPMDPHKPTVFPRANLTHVNPYKTLLALTSYFRDLVDLGLDPRAEDRDVFLREIFMMYKMISKVVLDNKFPLKPEPPISFCYLSLCSSNPLILNNLMEYIITLKNKVIPLLSTIAKTSVNKVDPEASQVASQQVKDSDFLNTVTKDILSVVSVDEWEEFINRDNYALFGLYRPQFAIGGCQRPFMFLEASGPLGIVPVLPVATPPLLSTMYDYRRYIHLKKKNCVEASIIYYLVRGKSIFREKTRDFEDEEYRRCLSIVTNLAFVRSANHFATDYSQRKGLVFERVIQDMLKSDSEAHKEYLEYLKGSYPSVVEFLSVFQTPRPKKSFNATFHSSSTSGVSSINSKRRCARNRKI</sequence>
<dbReference type="Proteomes" id="UP000595437">
    <property type="component" value="Chromosome 11"/>
</dbReference>
<gene>
    <name evidence="8" type="ORF">FKW44_016215</name>
</gene>
<dbReference type="GO" id="GO:0000939">
    <property type="term" value="C:inner kinetochore"/>
    <property type="evidence" value="ECO:0007669"/>
    <property type="project" value="TreeGrafter"/>
</dbReference>
<accession>A0A7T8H1R1</accession>
<feature type="region of interest" description="Disordered" evidence="7">
    <location>
        <begin position="755"/>
        <end position="780"/>
    </location>
</feature>
<organism evidence="8 9">
    <name type="scientific">Caligus rogercresseyi</name>
    <name type="common">Sea louse</name>
    <dbReference type="NCBI Taxonomy" id="217165"/>
    <lineage>
        <taxon>Eukaryota</taxon>
        <taxon>Metazoa</taxon>
        <taxon>Ecdysozoa</taxon>
        <taxon>Arthropoda</taxon>
        <taxon>Crustacea</taxon>
        <taxon>Multicrustacea</taxon>
        <taxon>Hexanauplia</taxon>
        <taxon>Copepoda</taxon>
        <taxon>Siphonostomatoida</taxon>
        <taxon>Caligidae</taxon>
        <taxon>Caligus</taxon>
    </lineage>
</organism>